<dbReference type="InterPro" id="IPR011991">
    <property type="entry name" value="ArsR-like_HTH"/>
</dbReference>
<proteinExistence type="predicted"/>
<dbReference type="PANTHER" id="PTHR30363">
    <property type="entry name" value="HTH-TYPE TRANSCRIPTIONAL REGULATOR SRLR-RELATED"/>
    <property type="match status" value="1"/>
</dbReference>
<dbReference type="RefSeq" id="WP_085620674.1">
    <property type="nucleotide sequence ID" value="NZ_JBLXAE010000001.1"/>
</dbReference>
<evidence type="ECO:0000256" key="2">
    <source>
        <dbReference type="ARBA" id="ARBA00023015"/>
    </source>
</evidence>
<dbReference type="InterPro" id="IPR037171">
    <property type="entry name" value="NagB/RpiA_transferase-like"/>
</dbReference>
<dbReference type="STRING" id="1293890.TALK_18650"/>
<keyword evidence="2" id="KW-0805">Transcription regulation</keyword>
<dbReference type="Pfam" id="PF08220">
    <property type="entry name" value="HTH_DeoR"/>
    <property type="match status" value="1"/>
</dbReference>
<dbReference type="InterPro" id="IPR001034">
    <property type="entry name" value="DeoR_HTH"/>
</dbReference>
<dbReference type="InterPro" id="IPR050313">
    <property type="entry name" value="Carb_Metab_HTH_regulators"/>
</dbReference>
<evidence type="ECO:0000313" key="6">
    <source>
        <dbReference type="EMBL" id="OSQ44601.1"/>
    </source>
</evidence>
<dbReference type="PROSITE" id="PS00894">
    <property type="entry name" value="HTH_DEOR_1"/>
    <property type="match status" value="1"/>
</dbReference>
<dbReference type="PANTHER" id="PTHR30363:SF4">
    <property type="entry name" value="GLYCEROL-3-PHOSPHATE REGULON REPRESSOR"/>
    <property type="match status" value="1"/>
</dbReference>
<dbReference type="GO" id="GO:0003677">
    <property type="term" value="F:DNA binding"/>
    <property type="evidence" value="ECO:0007669"/>
    <property type="project" value="UniProtKB-KW"/>
</dbReference>
<comment type="caution">
    <text evidence="6">The sequence shown here is derived from an EMBL/GenBank/DDBJ whole genome shotgun (WGS) entry which is preliminary data.</text>
</comment>
<evidence type="ECO:0000259" key="5">
    <source>
        <dbReference type="PROSITE" id="PS51000"/>
    </source>
</evidence>
<gene>
    <name evidence="6" type="ORF">TALK_18650</name>
</gene>
<protein>
    <submittedName>
        <fullName evidence="6">DeoR family transcriptional regulator</fullName>
    </submittedName>
</protein>
<dbReference type="SMART" id="SM01134">
    <property type="entry name" value="DeoRC"/>
    <property type="match status" value="1"/>
</dbReference>
<keyword evidence="3" id="KW-0238">DNA-binding</keyword>
<dbReference type="Gene3D" id="1.10.10.10">
    <property type="entry name" value="Winged helix-like DNA-binding domain superfamily/Winged helix DNA-binding domain"/>
    <property type="match status" value="1"/>
</dbReference>
<dbReference type="PROSITE" id="PS51000">
    <property type="entry name" value="HTH_DEOR_2"/>
    <property type="match status" value="1"/>
</dbReference>
<dbReference type="AlphaFoldDB" id="A0A1Y2L714"/>
<sequence>MNISTRQRDIIDILRRDGFASIDALADHFAVTPQTVRRDVNNLSDANLVRRRHGGVEYAGEPGMNLSYDSRQVTNIAAKHAISLHVAQLIPDGASILIGIGSTLELLALNLVDHRNLTIITNNLNVAMALGNNTGNRIVIPGGTLRLPDRDLISPDAEAMFHNYKADFGIFGVGGIEPDGTLTDFDHREVALRQAITRNCRNSILVADQSKFGRPAPAKGGHITDPDIIVVDQMPGEVFTTLFERTDILDRLQIAKSEVLK</sequence>
<keyword evidence="1" id="KW-0678">Repressor</keyword>
<keyword evidence="7" id="KW-1185">Reference proteome</keyword>
<dbReference type="InterPro" id="IPR014036">
    <property type="entry name" value="DeoR-like_C"/>
</dbReference>
<organism evidence="6 7">
    <name type="scientific">Thalassospira alkalitolerans</name>
    <dbReference type="NCBI Taxonomy" id="1293890"/>
    <lineage>
        <taxon>Bacteria</taxon>
        <taxon>Pseudomonadati</taxon>
        <taxon>Pseudomonadota</taxon>
        <taxon>Alphaproteobacteria</taxon>
        <taxon>Rhodospirillales</taxon>
        <taxon>Thalassospiraceae</taxon>
        <taxon>Thalassospira</taxon>
    </lineage>
</organism>
<evidence type="ECO:0000313" key="7">
    <source>
        <dbReference type="Proteomes" id="UP000193396"/>
    </source>
</evidence>
<keyword evidence="4" id="KW-0804">Transcription</keyword>
<dbReference type="OrthoDB" id="5685843at2"/>
<dbReference type="SUPFAM" id="SSF100950">
    <property type="entry name" value="NagB/RpiA/CoA transferase-like"/>
    <property type="match status" value="1"/>
</dbReference>
<reference evidence="6 7" key="1">
    <citation type="submission" date="2014-03" db="EMBL/GenBank/DDBJ databases">
        <title>The draft genome sequence of Thalassospira alkalitolerans JCM 18968.</title>
        <authorList>
            <person name="Lai Q."/>
            <person name="Shao Z."/>
        </authorList>
    </citation>
    <scope>NUCLEOTIDE SEQUENCE [LARGE SCALE GENOMIC DNA]</scope>
    <source>
        <strain evidence="6 7">JCM 18968</strain>
    </source>
</reference>
<dbReference type="Proteomes" id="UP000193396">
    <property type="component" value="Unassembled WGS sequence"/>
</dbReference>
<dbReference type="GO" id="GO:0003700">
    <property type="term" value="F:DNA-binding transcription factor activity"/>
    <property type="evidence" value="ECO:0007669"/>
    <property type="project" value="InterPro"/>
</dbReference>
<dbReference type="Pfam" id="PF00455">
    <property type="entry name" value="DeoRC"/>
    <property type="match status" value="1"/>
</dbReference>
<dbReference type="CDD" id="cd00090">
    <property type="entry name" value="HTH_ARSR"/>
    <property type="match status" value="1"/>
</dbReference>
<dbReference type="PRINTS" id="PR00037">
    <property type="entry name" value="HTHLACR"/>
</dbReference>
<evidence type="ECO:0000256" key="1">
    <source>
        <dbReference type="ARBA" id="ARBA00022491"/>
    </source>
</evidence>
<dbReference type="SUPFAM" id="SSF46785">
    <property type="entry name" value="Winged helix' DNA-binding domain"/>
    <property type="match status" value="1"/>
</dbReference>
<dbReference type="EMBL" id="JFKB01000018">
    <property type="protein sequence ID" value="OSQ44601.1"/>
    <property type="molecule type" value="Genomic_DNA"/>
</dbReference>
<dbReference type="SMART" id="SM00420">
    <property type="entry name" value="HTH_DEOR"/>
    <property type="match status" value="1"/>
</dbReference>
<accession>A0A1Y2L714</accession>
<evidence type="ECO:0000256" key="3">
    <source>
        <dbReference type="ARBA" id="ARBA00023125"/>
    </source>
</evidence>
<feature type="domain" description="HTH deoR-type" evidence="5">
    <location>
        <begin position="3"/>
        <end position="58"/>
    </location>
</feature>
<dbReference type="InterPro" id="IPR018356">
    <property type="entry name" value="Tscrpt_reg_HTH_DeoR_CS"/>
</dbReference>
<dbReference type="InterPro" id="IPR036390">
    <property type="entry name" value="WH_DNA-bd_sf"/>
</dbReference>
<name>A0A1Y2L714_9PROT</name>
<dbReference type="InterPro" id="IPR036388">
    <property type="entry name" value="WH-like_DNA-bd_sf"/>
</dbReference>
<evidence type="ECO:0000256" key="4">
    <source>
        <dbReference type="ARBA" id="ARBA00023163"/>
    </source>
</evidence>
<dbReference type="Gene3D" id="3.30.750.70">
    <property type="entry name" value="4-hydroxybutyrate coenzyme like domains"/>
    <property type="match status" value="1"/>
</dbReference>